<dbReference type="EMBL" id="JADPRT010000017">
    <property type="protein sequence ID" value="MBF9072510.1"/>
    <property type="molecule type" value="Genomic_DNA"/>
</dbReference>
<name>A0A931BFH6_9ACTN</name>
<keyword evidence="2" id="KW-1185">Reference proteome</keyword>
<protein>
    <submittedName>
        <fullName evidence="1">Uncharacterized protein</fullName>
    </submittedName>
</protein>
<evidence type="ECO:0000313" key="2">
    <source>
        <dbReference type="Proteomes" id="UP000657385"/>
    </source>
</evidence>
<accession>A0A931BFH6</accession>
<dbReference type="Proteomes" id="UP000657385">
    <property type="component" value="Unassembled WGS sequence"/>
</dbReference>
<dbReference type="AlphaFoldDB" id="A0A931BFH6"/>
<evidence type="ECO:0000313" key="1">
    <source>
        <dbReference type="EMBL" id="MBF9072510.1"/>
    </source>
</evidence>
<reference evidence="1" key="1">
    <citation type="submission" date="2020-11" db="EMBL/GenBank/DDBJ databases">
        <title>Isolation and identification of active actinomycetes.</title>
        <authorList>
            <person name="Yu B."/>
        </authorList>
    </citation>
    <scope>NUCLEOTIDE SEQUENCE</scope>
    <source>
        <strain evidence="1">NEAU-YB345</strain>
    </source>
</reference>
<dbReference type="Pfam" id="PF21790">
    <property type="entry name" value="OGG"/>
    <property type="match status" value="1"/>
</dbReference>
<organism evidence="1 2">
    <name type="scientific">Streptacidiphilus fuscans</name>
    <dbReference type="NCBI Taxonomy" id="2789292"/>
    <lineage>
        <taxon>Bacteria</taxon>
        <taxon>Bacillati</taxon>
        <taxon>Actinomycetota</taxon>
        <taxon>Actinomycetes</taxon>
        <taxon>Kitasatosporales</taxon>
        <taxon>Streptomycetaceae</taxon>
        <taxon>Streptacidiphilus</taxon>
    </lineage>
</organism>
<proteinExistence type="predicted"/>
<dbReference type="RefSeq" id="WP_196197690.1">
    <property type="nucleotide sequence ID" value="NZ_JADPRT010000017.1"/>
</dbReference>
<dbReference type="InterPro" id="IPR048868">
    <property type="entry name" value="OGG-like_put"/>
</dbReference>
<comment type="caution">
    <text evidence="1">The sequence shown here is derived from an EMBL/GenBank/DDBJ whole genome shotgun (WGS) entry which is preliminary data.</text>
</comment>
<gene>
    <name evidence="1" type="ORF">I2501_31275</name>
</gene>
<sequence>MMGDGRQSRIDAVDAEMRRRLLPDAAVEAIDEWWHRRKHADGNSVAGHTNIYRPDRWVGVAPWPASLADRGSPGEASVTREQVVESARTAAGSGRWQELVVACYVWGWGKRGTRAGSGPTLLREHVLPSAARLDKALADAVRALRESRPEQAYQVLDQARITQFGPSFFTKFLYFADCALPGTPGPDALILDTTLARTLGRQARAVGAELGVDPNGGLADHAWGKDGRRRRWSSHRYCVYLTWMAAASRQLADAVAGWPEDGRPDLLELALFQGAWQG</sequence>